<feature type="domain" description="N-acetyltransferase" evidence="1">
    <location>
        <begin position="1"/>
        <end position="142"/>
    </location>
</feature>
<name>A0ABV8Q8M6_9MICO</name>
<organism evidence="2 3">
    <name type="scientific">Gryllotalpicola reticulitermitis</name>
    <dbReference type="NCBI Taxonomy" id="1184153"/>
    <lineage>
        <taxon>Bacteria</taxon>
        <taxon>Bacillati</taxon>
        <taxon>Actinomycetota</taxon>
        <taxon>Actinomycetes</taxon>
        <taxon>Micrococcales</taxon>
        <taxon>Microbacteriaceae</taxon>
        <taxon>Gryllotalpicola</taxon>
    </lineage>
</organism>
<proteinExistence type="predicted"/>
<accession>A0ABV8Q8M6</accession>
<dbReference type="SUPFAM" id="SSF55729">
    <property type="entry name" value="Acyl-CoA N-acyltransferases (Nat)"/>
    <property type="match status" value="1"/>
</dbReference>
<protein>
    <submittedName>
        <fullName evidence="2">GNAT family N-acetyltransferase</fullName>
    </submittedName>
</protein>
<dbReference type="RefSeq" id="WP_390230632.1">
    <property type="nucleotide sequence ID" value="NZ_JBHSCN010000006.1"/>
</dbReference>
<sequence length="147" mass="16245">MFDAEPLTLFAYLRLRSEVFVVEQDCVYSDMDDHDLHSWHLTGHDAHGRVVAALRLVPPGAKHPSPSLGRVVIAPHARGTGAGHQLVAEALRKAAAEYPGFGHEISAQAHLQRFYGRHGFVPQGDEYLEDDIPHIAMTMTAEQMAEI</sequence>
<dbReference type="InterPro" id="IPR000182">
    <property type="entry name" value="GNAT_dom"/>
</dbReference>
<dbReference type="EMBL" id="JBHSCN010000006">
    <property type="protein sequence ID" value="MFC4244695.1"/>
    <property type="molecule type" value="Genomic_DNA"/>
</dbReference>
<reference evidence="3" key="1">
    <citation type="journal article" date="2019" name="Int. J. Syst. Evol. Microbiol.">
        <title>The Global Catalogue of Microorganisms (GCM) 10K type strain sequencing project: providing services to taxonomists for standard genome sequencing and annotation.</title>
        <authorList>
            <consortium name="The Broad Institute Genomics Platform"/>
            <consortium name="The Broad Institute Genome Sequencing Center for Infectious Disease"/>
            <person name="Wu L."/>
            <person name="Ma J."/>
        </authorList>
    </citation>
    <scope>NUCLEOTIDE SEQUENCE [LARGE SCALE GENOMIC DNA]</scope>
    <source>
        <strain evidence="3">CGMCC 1.10363</strain>
    </source>
</reference>
<dbReference type="CDD" id="cd04301">
    <property type="entry name" value="NAT_SF"/>
    <property type="match status" value="1"/>
</dbReference>
<evidence type="ECO:0000313" key="2">
    <source>
        <dbReference type="EMBL" id="MFC4244695.1"/>
    </source>
</evidence>
<evidence type="ECO:0000259" key="1">
    <source>
        <dbReference type="PROSITE" id="PS51186"/>
    </source>
</evidence>
<dbReference type="PROSITE" id="PS51186">
    <property type="entry name" value="GNAT"/>
    <property type="match status" value="1"/>
</dbReference>
<dbReference type="Proteomes" id="UP001595900">
    <property type="component" value="Unassembled WGS sequence"/>
</dbReference>
<dbReference type="Pfam" id="PF13673">
    <property type="entry name" value="Acetyltransf_10"/>
    <property type="match status" value="1"/>
</dbReference>
<dbReference type="InterPro" id="IPR016181">
    <property type="entry name" value="Acyl_CoA_acyltransferase"/>
</dbReference>
<evidence type="ECO:0000313" key="3">
    <source>
        <dbReference type="Proteomes" id="UP001595900"/>
    </source>
</evidence>
<dbReference type="Gene3D" id="3.40.630.30">
    <property type="match status" value="1"/>
</dbReference>
<comment type="caution">
    <text evidence="2">The sequence shown here is derived from an EMBL/GenBank/DDBJ whole genome shotgun (WGS) entry which is preliminary data.</text>
</comment>
<gene>
    <name evidence="2" type="ORF">ACFOYW_15075</name>
</gene>
<keyword evidence="3" id="KW-1185">Reference proteome</keyword>